<organism evidence="2 3">
    <name type="scientific">Amphiprion percula</name>
    <name type="common">Orange clownfish</name>
    <name type="synonym">Lutjanus percula</name>
    <dbReference type="NCBI Taxonomy" id="161767"/>
    <lineage>
        <taxon>Eukaryota</taxon>
        <taxon>Metazoa</taxon>
        <taxon>Chordata</taxon>
        <taxon>Craniata</taxon>
        <taxon>Vertebrata</taxon>
        <taxon>Euteleostomi</taxon>
        <taxon>Actinopterygii</taxon>
        <taxon>Neopterygii</taxon>
        <taxon>Teleostei</taxon>
        <taxon>Neoteleostei</taxon>
        <taxon>Acanthomorphata</taxon>
        <taxon>Ovalentaria</taxon>
        <taxon>Pomacentridae</taxon>
        <taxon>Amphiprion</taxon>
    </lineage>
</organism>
<feature type="compositionally biased region" description="Basic residues" evidence="1">
    <location>
        <begin position="33"/>
        <end position="43"/>
    </location>
</feature>
<dbReference type="GO" id="GO:0003677">
    <property type="term" value="F:DNA binding"/>
    <property type="evidence" value="ECO:0007669"/>
    <property type="project" value="InterPro"/>
</dbReference>
<reference evidence="2" key="2">
    <citation type="submission" date="2025-08" db="UniProtKB">
        <authorList>
            <consortium name="Ensembl"/>
        </authorList>
    </citation>
    <scope>IDENTIFICATION</scope>
</reference>
<dbReference type="PRINTS" id="PR00929">
    <property type="entry name" value="ATHOOK"/>
</dbReference>
<keyword evidence="3" id="KW-1185">Reference proteome</keyword>
<dbReference type="AlphaFoldDB" id="A0A3P8SED5"/>
<name>A0A3P8SED5_AMPPE</name>
<dbReference type="Proteomes" id="UP000265080">
    <property type="component" value="Chromosome 17"/>
</dbReference>
<dbReference type="InterPro" id="IPR017956">
    <property type="entry name" value="AT_hook_DNA-bd_motif"/>
</dbReference>
<sequence>TTNAAASDCSLWRGRPRSVGTSSHPDNSDNSVKRGRGRPKGSKKVVSNDGTPRKRGRPKLNKTVGKSGEDLEAARRASQEAETTSRVKGAAPRVRSTKIKPQAIRRLTAHSQKQRASRRRSECKAKRRW</sequence>
<proteinExistence type="predicted"/>
<reference evidence="2 3" key="1">
    <citation type="submission" date="2018-03" db="EMBL/GenBank/DDBJ databases">
        <title>Finding Nemo's genes: A chromosome-scale reference assembly of the genome of the orange clownfish Amphiprion percula.</title>
        <authorList>
            <person name="Lehmann R."/>
        </authorList>
    </citation>
    <scope>NUCLEOTIDE SEQUENCE</scope>
</reference>
<dbReference type="GeneTree" id="ENSGT00940000180237"/>
<accession>A0A3P8SED5</accession>
<feature type="region of interest" description="Disordered" evidence="1">
    <location>
        <begin position="1"/>
        <end position="129"/>
    </location>
</feature>
<dbReference type="Ensembl" id="ENSAPET00000010373.1">
    <property type="protein sequence ID" value="ENSAPEP00000010099.1"/>
    <property type="gene ID" value="ENSAPEG00000007224.1"/>
</dbReference>
<feature type="compositionally biased region" description="Polar residues" evidence="1">
    <location>
        <begin position="19"/>
        <end position="30"/>
    </location>
</feature>
<feature type="compositionally biased region" description="Basic and acidic residues" evidence="1">
    <location>
        <begin position="67"/>
        <end position="85"/>
    </location>
</feature>
<reference evidence="2" key="3">
    <citation type="submission" date="2025-09" db="UniProtKB">
        <authorList>
            <consortium name="Ensembl"/>
        </authorList>
    </citation>
    <scope>IDENTIFICATION</scope>
</reference>
<dbReference type="STRING" id="161767.ENSAPEP00000010099"/>
<evidence type="ECO:0000256" key="1">
    <source>
        <dbReference type="SAM" id="MobiDB-lite"/>
    </source>
</evidence>
<evidence type="ECO:0000313" key="3">
    <source>
        <dbReference type="Proteomes" id="UP000265080"/>
    </source>
</evidence>
<feature type="compositionally biased region" description="Basic and acidic residues" evidence="1">
    <location>
        <begin position="119"/>
        <end position="129"/>
    </location>
</feature>
<protein>
    <submittedName>
        <fullName evidence="2">Uncharacterized protein</fullName>
    </submittedName>
</protein>
<evidence type="ECO:0000313" key="2">
    <source>
        <dbReference type="Ensembl" id="ENSAPEP00000010099.1"/>
    </source>
</evidence>